<gene>
    <name evidence="10" type="ORF">BOX15_Mlig016984g1</name>
</gene>
<dbReference type="Proteomes" id="UP000215902">
    <property type="component" value="Unassembled WGS sequence"/>
</dbReference>
<keyword evidence="5" id="KW-0999">Mitochondrion inner membrane</keyword>
<keyword evidence="4 9" id="KW-0812">Transmembrane</keyword>
<dbReference type="InterPro" id="IPR026571">
    <property type="entry name" value="Tmem186"/>
</dbReference>
<keyword evidence="7" id="KW-0496">Mitochondrion</keyword>
<evidence type="ECO:0000256" key="3">
    <source>
        <dbReference type="ARBA" id="ARBA00014604"/>
    </source>
</evidence>
<keyword evidence="11" id="KW-1185">Reference proteome</keyword>
<keyword evidence="6 9" id="KW-1133">Transmembrane helix</keyword>
<dbReference type="PANTHER" id="PTHR13603">
    <property type="entry name" value="TRANSMEMBRANE PROTEIN 186"/>
    <property type="match status" value="1"/>
</dbReference>
<proteinExistence type="inferred from homology"/>
<feature type="transmembrane region" description="Helical" evidence="9">
    <location>
        <begin position="71"/>
        <end position="92"/>
    </location>
</feature>
<comment type="similarity">
    <text evidence="2">Belongs to the TMEM186 family.</text>
</comment>
<dbReference type="PANTHER" id="PTHR13603:SF1">
    <property type="entry name" value="TRANSMEMBRANE PROTEIN 186"/>
    <property type="match status" value="1"/>
</dbReference>
<dbReference type="GO" id="GO:0005743">
    <property type="term" value="C:mitochondrial inner membrane"/>
    <property type="evidence" value="ECO:0007669"/>
    <property type="project" value="UniProtKB-SubCell"/>
</dbReference>
<dbReference type="EMBL" id="NIVC01002080">
    <property type="protein sequence ID" value="PAA60993.1"/>
    <property type="molecule type" value="Genomic_DNA"/>
</dbReference>
<evidence type="ECO:0000313" key="11">
    <source>
        <dbReference type="Proteomes" id="UP000215902"/>
    </source>
</evidence>
<evidence type="ECO:0000256" key="1">
    <source>
        <dbReference type="ARBA" id="ARBA00004448"/>
    </source>
</evidence>
<comment type="caution">
    <text evidence="10">The sequence shown here is derived from an EMBL/GenBank/DDBJ whole genome shotgun (WGS) entry which is preliminary data.</text>
</comment>
<evidence type="ECO:0000313" key="10">
    <source>
        <dbReference type="EMBL" id="PAA60993.1"/>
    </source>
</evidence>
<evidence type="ECO:0000256" key="9">
    <source>
        <dbReference type="SAM" id="Phobius"/>
    </source>
</evidence>
<dbReference type="AlphaFoldDB" id="A0A267EHJ5"/>
<organism evidence="10 11">
    <name type="scientific">Macrostomum lignano</name>
    <dbReference type="NCBI Taxonomy" id="282301"/>
    <lineage>
        <taxon>Eukaryota</taxon>
        <taxon>Metazoa</taxon>
        <taxon>Spiralia</taxon>
        <taxon>Lophotrochozoa</taxon>
        <taxon>Platyhelminthes</taxon>
        <taxon>Rhabditophora</taxon>
        <taxon>Macrostomorpha</taxon>
        <taxon>Macrostomida</taxon>
        <taxon>Macrostomidae</taxon>
        <taxon>Macrostomum</taxon>
    </lineage>
</organism>
<comment type="subcellular location">
    <subcellularLocation>
        <location evidence="1">Mitochondrion inner membrane</location>
        <topology evidence="1">Multi-pass membrane protein</topology>
    </subcellularLocation>
</comment>
<reference evidence="10 11" key="1">
    <citation type="submission" date="2017-06" db="EMBL/GenBank/DDBJ databases">
        <title>A platform for efficient transgenesis in Macrostomum lignano, a flatworm model organism for stem cell research.</title>
        <authorList>
            <person name="Berezikov E."/>
        </authorList>
    </citation>
    <scope>NUCLEOTIDE SEQUENCE [LARGE SCALE GENOMIC DNA]</scope>
    <source>
        <strain evidence="10">DV1</strain>
        <tissue evidence="10">Whole organism</tissue>
    </source>
</reference>
<evidence type="ECO:0000256" key="5">
    <source>
        <dbReference type="ARBA" id="ARBA00022792"/>
    </source>
</evidence>
<evidence type="ECO:0000256" key="6">
    <source>
        <dbReference type="ARBA" id="ARBA00022989"/>
    </source>
</evidence>
<name>A0A267EHJ5_9PLAT</name>
<evidence type="ECO:0000256" key="8">
    <source>
        <dbReference type="ARBA" id="ARBA00023136"/>
    </source>
</evidence>
<sequence length="236" mass="26111">LHCQLPSLAAKANKPSCLRTVIRVCLAKQSSHSQQAPISAEQLLANGPTIVPDLLKNAAYSNRLTIYKYKYILPVNLVSSFKVVQTGSVLLLCTGNGVGWLCGFDTTSAFTYLLSLSLLSLGVLAYASLLLRRIVGELSIDGRNSNIVYLAHVSFWGRRRNLAVHRDHLVFTEESGHFSTLEVSGNSFPFYLSLRPSAVRSCIPDQLEQLLKPELRVAQLLKEAANKQHHQKRQGQ</sequence>
<protein>
    <recommendedName>
        <fullName evidence="3">Transmembrane protein 186</fullName>
    </recommendedName>
</protein>
<evidence type="ECO:0000256" key="4">
    <source>
        <dbReference type="ARBA" id="ARBA00022692"/>
    </source>
</evidence>
<accession>A0A267EHJ5</accession>
<keyword evidence="8 9" id="KW-0472">Membrane</keyword>
<feature type="non-terminal residue" evidence="10">
    <location>
        <position position="1"/>
    </location>
</feature>
<evidence type="ECO:0000256" key="7">
    <source>
        <dbReference type="ARBA" id="ARBA00023128"/>
    </source>
</evidence>
<feature type="transmembrane region" description="Helical" evidence="9">
    <location>
        <begin position="112"/>
        <end position="131"/>
    </location>
</feature>
<evidence type="ECO:0000256" key="2">
    <source>
        <dbReference type="ARBA" id="ARBA00007020"/>
    </source>
</evidence>
<dbReference type="OrthoDB" id="6147888at2759"/>